<evidence type="ECO:0000256" key="1">
    <source>
        <dbReference type="SAM" id="Phobius"/>
    </source>
</evidence>
<feature type="transmembrane region" description="Helical" evidence="1">
    <location>
        <begin position="56"/>
        <end position="76"/>
    </location>
</feature>
<proteinExistence type="predicted"/>
<reference evidence="2" key="2">
    <citation type="submission" date="2014-07" db="EMBL/GenBank/DDBJ databases">
        <authorList>
            <person name="Hull J."/>
        </authorList>
    </citation>
    <scope>NUCLEOTIDE SEQUENCE</scope>
</reference>
<dbReference type="AlphaFoldDB" id="A0A0A9Y3X4"/>
<keyword evidence="2" id="KW-0808">Transferase</keyword>
<accession>A0A0A9Y3X4</accession>
<gene>
    <name evidence="2" type="primary">AHK1_1</name>
    <name evidence="2" type="ORF">CM83_23404</name>
    <name evidence="3" type="ORF">g.19557</name>
</gene>
<reference evidence="2" key="1">
    <citation type="journal article" date="2014" name="PLoS ONE">
        <title>Transcriptome-Based Identification of ABC Transporters in the Western Tarnished Plant Bug Lygus hesperus.</title>
        <authorList>
            <person name="Hull J.J."/>
            <person name="Chaney K."/>
            <person name="Geib S.M."/>
            <person name="Fabrick J.A."/>
            <person name="Brent C.S."/>
            <person name="Walsh D."/>
            <person name="Lavine L.C."/>
        </authorList>
    </citation>
    <scope>NUCLEOTIDE SEQUENCE</scope>
</reference>
<organism evidence="2">
    <name type="scientific">Lygus hesperus</name>
    <name type="common">Western plant bug</name>
    <dbReference type="NCBI Taxonomy" id="30085"/>
    <lineage>
        <taxon>Eukaryota</taxon>
        <taxon>Metazoa</taxon>
        <taxon>Ecdysozoa</taxon>
        <taxon>Arthropoda</taxon>
        <taxon>Hexapoda</taxon>
        <taxon>Insecta</taxon>
        <taxon>Pterygota</taxon>
        <taxon>Neoptera</taxon>
        <taxon>Paraneoptera</taxon>
        <taxon>Hemiptera</taxon>
        <taxon>Heteroptera</taxon>
        <taxon>Panheteroptera</taxon>
        <taxon>Cimicomorpha</taxon>
        <taxon>Miridae</taxon>
        <taxon>Mirini</taxon>
        <taxon>Lygus</taxon>
    </lineage>
</organism>
<dbReference type="EMBL" id="GBHO01017791">
    <property type="protein sequence ID" value="JAG25813.1"/>
    <property type="molecule type" value="Transcribed_RNA"/>
</dbReference>
<keyword evidence="1" id="KW-1133">Transmembrane helix</keyword>
<dbReference type="GO" id="GO:0016301">
    <property type="term" value="F:kinase activity"/>
    <property type="evidence" value="ECO:0007669"/>
    <property type="project" value="UniProtKB-KW"/>
</dbReference>
<evidence type="ECO:0000313" key="3">
    <source>
        <dbReference type="EMBL" id="JAQ05779.1"/>
    </source>
</evidence>
<name>A0A0A9Y3X4_LYGHE</name>
<evidence type="ECO:0000313" key="2">
    <source>
        <dbReference type="EMBL" id="JAG25813.1"/>
    </source>
</evidence>
<protein>
    <submittedName>
        <fullName evidence="2">Histidine kinase 1</fullName>
    </submittedName>
</protein>
<dbReference type="EMBL" id="GDHC01012850">
    <property type="protein sequence ID" value="JAQ05779.1"/>
    <property type="molecule type" value="Transcribed_RNA"/>
</dbReference>
<reference evidence="3" key="3">
    <citation type="journal article" date="2016" name="Gigascience">
        <title>De novo construction of an expanded transcriptome assembly for the western tarnished plant bug, Lygus hesperus.</title>
        <authorList>
            <person name="Tassone E.E."/>
            <person name="Geib S.M."/>
            <person name="Hall B."/>
            <person name="Fabrick J.A."/>
            <person name="Brent C.S."/>
            <person name="Hull J.J."/>
        </authorList>
    </citation>
    <scope>NUCLEOTIDE SEQUENCE</scope>
</reference>
<keyword evidence="2" id="KW-0418">Kinase</keyword>
<sequence length="243" mass="28826">MVTTCTLYRHPYHHQYHWDKQSLHRHKYDNINSHRTKFSYHLSRDCSNNSYSEMPRLIPCILVYIMFTITICIFTIHARRRTKKRKVQHSPMLCVVWRVRSSSSSNNSRTEAYNCSSYSTDKTNKYIKEKMLQQKLPLPELGTHLALNLNINNGDSSSNSNTNNNNVEKEWKKKTCVFSGSSSKNRWSNDYSIKTNKLCRKLTWKQVMLMYIVIINQMNKSFSLNQRSVLKYKKYHQLQIAIL</sequence>
<keyword evidence="1" id="KW-0472">Membrane</keyword>
<keyword evidence="1" id="KW-0812">Transmembrane</keyword>